<sequence length="388" mass="44368">MVTPTFLLKIVTLPYTLAKTVIQYYTTGTIYSRTNAEFTNSLWKNIHLASLYHLSGNLQKQDVVLVLHHPLQEFFDTYRNNPMAIGLKNFGKKLDDHAYWLVQNEVEGPEKEDVLIYAHGGGYLLNMFETQMVAFLALYHALPEERRNRTSILFLDYSTTANNFTYPTQLREAIYSYNGLVEQGYKNIHLIGDSAGVHLICSIARYIAYPEEAKEQFKHFPKFDFSFHGELVQPKSLILMSPWVQPTTAPNLPPVLGANPYGDLGATDTSMGDYYVGDNDRKLIDKWITFNSLSYDEHWAQVEAIDKGNTLVIYGEREILREGIEKFYDNINKKGNIIKHMEKGGIHASLVYVEALNYMGKAGARKALDGDFDGRYNINLIVDFLERF</sequence>
<dbReference type="InterPro" id="IPR019436">
    <property type="entry name" value="Say1-like"/>
</dbReference>
<dbReference type="InterPro" id="IPR029058">
    <property type="entry name" value="AB_hydrolase_fold"/>
</dbReference>
<evidence type="ECO:0000256" key="1">
    <source>
        <dbReference type="ARBA" id="ARBA00022801"/>
    </source>
</evidence>
<dbReference type="PANTHER" id="PTHR48081">
    <property type="entry name" value="AB HYDROLASE SUPERFAMILY PROTEIN C4A8.06C"/>
    <property type="match status" value="1"/>
</dbReference>
<evidence type="ECO:0000313" key="3">
    <source>
        <dbReference type="EMBL" id="ODV79687.1"/>
    </source>
</evidence>
<evidence type="ECO:0000313" key="4">
    <source>
        <dbReference type="Proteomes" id="UP000094285"/>
    </source>
</evidence>
<dbReference type="PANTHER" id="PTHR48081:SF31">
    <property type="entry name" value="STERYL ACETYL HYDROLASE MUG81-RELATED"/>
    <property type="match status" value="1"/>
</dbReference>
<keyword evidence="1" id="KW-0378">Hydrolase</keyword>
<dbReference type="AlphaFoldDB" id="A0A1E4SJS7"/>
<keyword evidence="2" id="KW-0732">Signal</keyword>
<evidence type="ECO:0000256" key="2">
    <source>
        <dbReference type="SAM" id="SignalP"/>
    </source>
</evidence>
<dbReference type="InterPro" id="IPR050300">
    <property type="entry name" value="GDXG_lipolytic_enzyme"/>
</dbReference>
<accession>A0A1E4SJS7</accession>
<dbReference type="GeneID" id="30980779"/>
<reference evidence="4" key="1">
    <citation type="submission" date="2016-05" db="EMBL/GenBank/DDBJ databases">
        <title>Comparative genomics of biotechnologically important yeasts.</title>
        <authorList>
            <consortium name="DOE Joint Genome Institute"/>
            <person name="Riley R."/>
            <person name="Haridas S."/>
            <person name="Wolfe K.H."/>
            <person name="Lopes M.R."/>
            <person name="Hittinger C.T."/>
            <person name="Goker M."/>
            <person name="Salamov A."/>
            <person name="Wisecaver J."/>
            <person name="Long T.M."/>
            <person name="Aerts A.L."/>
            <person name="Barry K."/>
            <person name="Choi C."/>
            <person name="Clum A."/>
            <person name="Coughlan A.Y."/>
            <person name="Deshpande S."/>
            <person name="Douglass A.P."/>
            <person name="Hanson S.J."/>
            <person name="Klenk H.-P."/>
            <person name="Labutti K."/>
            <person name="Lapidus A."/>
            <person name="Lindquist E."/>
            <person name="Lipzen A."/>
            <person name="Meier-Kolthoff J.P."/>
            <person name="Ohm R.A."/>
            <person name="Otillar R.P."/>
            <person name="Pangilinan J."/>
            <person name="Peng Y."/>
            <person name="Rokas A."/>
            <person name="Rosa C.A."/>
            <person name="Scheuner C."/>
            <person name="Sibirny A.A."/>
            <person name="Slot J.C."/>
            <person name="Stielow J.B."/>
            <person name="Sun H."/>
            <person name="Kurtzman C.P."/>
            <person name="Blackwell M."/>
            <person name="Grigoriev I.V."/>
            <person name="Jeffries T.W."/>
        </authorList>
    </citation>
    <scope>NUCLEOTIDE SEQUENCE [LARGE SCALE GENOMIC DNA]</scope>
    <source>
        <strain evidence="4">NRRL Y-17324</strain>
    </source>
</reference>
<gene>
    <name evidence="3" type="ORF">CANTADRAFT_20985</name>
</gene>
<feature type="chain" id="PRO_5009162798" evidence="2">
    <location>
        <begin position="19"/>
        <end position="388"/>
    </location>
</feature>
<dbReference type="Proteomes" id="UP000094285">
    <property type="component" value="Unassembled WGS sequence"/>
</dbReference>
<proteinExistence type="predicted"/>
<dbReference type="Gene3D" id="3.40.50.1820">
    <property type="entry name" value="alpha/beta hydrolase"/>
    <property type="match status" value="1"/>
</dbReference>
<dbReference type="GO" id="GO:0016787">
    <property type="term" value="F:hydrolase activity"/>
    <property type="evidence" value="ECO:0007669"/>
    <property type="project" value="UniProtKB-KW"/>
</dbReference>
<keyword evidence="4" id="KW-1185">Reference proteome</keyword>
<dbReference type="EMBL" id="KV453911">
    <property type="protein sequence ID" value="ODV79687.1"/>
    <property type="molecule type" value="Genomic_DNA"/>
</dbReference>
<protein>
    <submittedName>
        <fullName evidence="3">Arylacetamide deacetylase</fullName>
    </submittedName>
</protein>
<organism evidence="3 4">
    <name type="scientific">Suhomyces tanzawaensis NRRL Y-17324</name>
    <dbReference type="NCBI Taxonomy" id="984487"/>
    <lineage>
        <taxon>Eukaryota</taxon>
        <taxon>Fungi</taxon>
        <taxon>Dikarya</taxon>
        <taxon>Ascomycota</taxon>
        <taxon>Saccharomycotina</taxon>
        <taxon>Pichiomycetes</taxon>
        <taxon>Debaryomycetaceae</taxon>
        <taxon>Suhomyces</taxon>
    </lineage>
</organism>
<dbReference type="SUPFAM" id="SSF53474">
    <property type="entry name" value="alpha/beta-Hydrolases"/>
    <property type="match status" value="1"/>
</dbReference>
<name>A0A1E4SJS7_9ASCO</name>
<dbReference type="Pfam" id="PF10340">
    <property type="entry name" value="Say1_Mug180"/>
    <property type="match status" value="1"/>
</dbReference>
<dbReference type="STRING" id="984487.A0A1E4SJS7"/>
<dbReference type="OrthoDB" id="2152029at2759"/>
<dbReference type="RefSeq" id="XP_020064809.1">
    <property type="nucleotide sequence ID" value="XM_020206642.1"/>
</dbReference>
<feature type="signal peptide" evidence="2">
    <location>
        <begin position="1"/>
        <end position="18"/>
    </location>
</feature>